<reference evidence="2 3" key="1">
    <citation type="journal article" date="2015" name="BMC Genomics">
        <title>Insights from the genome of Ophiocordyceps polyrhachis-furcata to pathogenicity and host specificity in insect fungi.</title>
        <authorList>
            <person name="Wichadakul D."/>
            <person name="Kobmoo N."/>
            <person name="Ingsriswang S."/>
            <person name="Tangphatsornruang S."/>
            <person name="Chantasingh D."/>
            <person name="Luangsa-ard J.J."/>
            <person name="Eurwilaichitr L."/>
        </authorList>
    </citation>
    <scope>NUCLEOTIDE SEQUENCE [LARGE SCALE GENOMIC DNA]</scope>
    <source>
        <strain evidence="2 3">BCC 54312</strain>
    </source>
</reference>
<evidence type="ECO:0000313" key="3">
    <source>
        <dbReference type="Proteomes" id="UP000253664"/>
    </source>
</evidence>
<comment type="caution">
    <text evidence="2">The sequence shown here is derived from an EMBL/GenBank/DDBJ whole genome shotgun (WGS) entry which is preliminary data.</text>
</comment>
<dbReference type="AlphaFoldDB" id="A0A367KZ20"/>
<keyword evidence="1" id="KW-0472">Membrane</keyword>
<keyword evidence="1" id="KW-1133">Transmembrane helix</keyword>
<protein>
    <submittedName>
        <fullName evidence="2">Uncharacterized protein</fullName>
    </submittedName>
</protein>
<evidence type="ECO:0000256" key="1">
    <source>
        <dbReference type="SAM" id="Phobius"/>
    </source>
</evidence>
<organism evidence="2 3">
    <name type="scientific">Ophiocordyceps polyrhachis-furcata BCC 54312</name>
    <dbReference type="NCBI Taxonomy" id="1330021"/>
    <lineage>
        <taxon>Eukaryota</taxon>
        <taxon>Fungi</taxon>
        <taxon>Dikarya</taxon>
        <taxon>Ascomycota</taxon>
        <taxon>Pezizomycotina</taxon>
        <taxon>Sordariomycetes</taxon>
        <taxon>Hypocreomycetidae</taxon>
        <taxon>Hypocreales</taxon>
        <taxon>Ophiocordycipitaceae</taxon>
        <taxon>Ophiocordyceps</taxon>
    </lineage>
</organism>
<dbReference type="Proteomes" id="UP000253664">
    <property type="component" value="Unassembled WGS sequence"/>
</dbReference>
<sequence length="147" mass="16572">GQIDRIDRINQIDQIGQIAISLPPNRRSSKVLQVGTLKYLEKIISISFSYLLNTNTSPASNSSLISSFRLLPRVQLSNSGYLYTFNLFFTAFLFTFRPTNYLIRTVSSDAFQQTDLLFPTKFPLSATIGNVEKYSFAKLSGSGNYTY</sequence>
<keyword evidence="1" id="KW-0812">Transmembrane</keyword>
<name>A0A367KZ20_9HYPO</name>
<feature type="transmembrane region" description="Helical" evidence="1">
    <location>
        <begin position="80"/>
        <end position="96"/>
    </location>
</feature>
<dbReference type="EMBL" id="LKCN02000029">
    <property type="protein sequence ID" value="RCI07425.1"/>
    <property type="molecule type" value="Genomic_DNA"/>
</dbReference>
<keyword evidence="3" id="KW-1185">Reference proteome</keyword>
<accession>A0A367KZ20</accession>
<gene>
    <name evidence="2" type="ORF">L249_3774</name>
</gene>
<proteinExistence type="predicted"/>
<evidence type="ECO:0000313" key="2">
    <source>
        <dbReference type="EMBL" id="RCI07425.1"/>
    </source>
</evidence>
<feature type="non-terminal residue" evidence="2">
    <location>
        <position position="1"/>
    </location>
</feature>